<dbReference type="InterPro" id="IPR018042">
    <property type="entry name" value="Aspartate_kinase_CS"/>
</dbReference>
<dbReference type="Pfam" id="PF00696">
    <property type="entry name" value="AA_kinase"/>
    <property type="match status" value="1"/>
</dbReference>
<sequence>VALLVQKFGGTSVADADRMREVADHVARTVRHGNQVVLVVSAMGKETDELLRLAGEVSAIQPGREMDMLITAGERKAMALVCLALHHIGIDSESFTGSQAGFLTDTSHQNARIVEVRPDRVRASLDAGRVPVIGGSQGVSTDNDVTFLGRGGSDTTAVALANALGADACELYTDVTGVFTTDPRVVPTARRMHSISFDELLEMTATGCPKPSMRSVEYARTHGVRLHVRSAFTWQEGTWVDEEETDMEQAIVSA</sequence>
<evidence type="ECO:0000256" key="1">
    <source>
        <dbReference type="ARBA" id="ARBA00010122"/>
    </source>
</evidence>
<evidence type="ECO:0000256" key="2">
    <source>
        <dbReference type="ARBA" id="ARBA00022605"/>
    </source>
</evidence>
<organism evidence="11">
    <name type="scientific">marine metagenome</name>
    <dbReference type="NCBI Taxonomy" id="408172"/>
    <lineage>
        <taxon>unclassified sequences</taxon>
        <taxon>metagenomes</taxon>
        <taxon>ecological metagenomes</taxon>
    </lineage>
</organism>
<evidence type="ECO:0000256" key="8">
    <source>
        <dbReference type="ARBA" id="ARBA00029440"/>
    </source>
</evidence>
<comment type="similarity">
    <text evidence="1">Belongs to the aspartokinase family.</text>
</comment>
<reference evidence="11" key="1">
    <citation type="submission" date="2018-05" db="EMBL/GenBank/DDBJ databases">
        <authorList>
            <person name="Lanie J.A."/>
            <person name="Ng W.-L."/>
            <person name="Kazmierczak K.M."/>
            <person name="Andrzejewski T.M."/>
            <person name="Davidsen T.M."/>
            <person name="Wayne K.J."/>
            <person name="Tettelin H."/>
            <person name="Glass J.I."/>
            <person name="Rusch D."/>
            <person name="Podicherti R."/>
            <person name="Tsui H.-C.T."/>
            <person name="Winkler M.E."/>
        </authorList>
    </citation>
    <scope>NUCLEOTIDE SEQUENCE</scope>
</reference>
<dbReference type="Gene3D" id="3.40.1160.10">
    <property type="entry name" value="Acetylglutamate kinase-like"/>
    <property type="match status" value="1"/>
</dbReference>
<comment type="catalytic activity">
    <reaction evidence="9">
        <text>L-aspartate + ATP = 4-phospho-L-aspartate + ADP</text>
        <dbReference type="Rhea" id="RHEA:23776"/>
        <dbReference type="ChEBI" id="CHEBI:29991"/>
        <dbReference type="ChEBI" id="CHEBI:30616"/>
        <dbReference type="ChEBI" id="CHEBI:57535"/>
        <dbReference type="ChEBI" id="CHEBI:456216"/>
        <dbReference type="EC" id="2.7.2.4"/>
    </reaction>
</comment>
<dbReference type="EMBL" id="UINC01003914">
    <property type="protein sequence ID" value="SVA10303.1"/>
    <property type="molecule type" value="Genomic_DNA"/>
</dbReference>
<dbReference type="CDD" id="cd04261">
    <property type="entry name" value="AAK_AKii-LysC-BS"/>
    <property type="match status" value="1"/>
</dbReference>
<evidence type="ECO:0000256" key="4">
    <source>
        <dbReference type="ARBA" id="ARBA00022741"/>
    </source>
</evidence>
<proteinExistence type="inferred from homology"/>
<keyword evidence="5" id="KW-0418">Kinase</keyword>
<dbReference type="InterPro" id="IPR001048">
    <property type="entry name" value="Asp/Glu/Uridylate_kinase"/>
</dbReference>
<keyword evidence="6" id="KW-0067">ATP-binding</keyword>
<dbReference type="GO" id="GO:0009089">
    <property type="term" value="P:lysine biosynthetic process via diaminopimelate"/>
    <property type="evidence" value="ECO:0007669"/>
    <property type="project" value="TreeGrafter"/>
</dbReference>
<dbReference type="InterPro" id="IPR041740">
    <property type="entry name" value="AKii-LysC-BS"/>
</dbReference>
<dbReference type="InterPro" id="IPR036393">
    <property type="entry name" value="AceGlu_kinase-like_sf"/>
</dbReference>
<gene>
    <name evidence="11" type="ORF">METZ01_LOCUS63157</name>
</gene>
<accession>A0A381T930</accession>
<dbReference type="GO" id="GO:0009090">
    <property type="term" value="P:homoserine biosynthetic process"/>
    <property type="evidence" value="ECO:0007669"/>
    <property type="project" value="TreeGrafter"/>
</dbReference>
<evidence type="ECO:0000256" key="7">
    <source>
        <dbReference type="ARBA" id="ARBA00023154"/>
    </source>
</evidence>
<dbReference type="PANTHER" id="PTHR21499">
    <property type="entry name" value="ASPARTATE KINASE"/>
    <property type="match status" value="1"/>
</dbReference>
<name>A0A381T930_9ZZZZ</name>
<keyword evidence="7" id="KW-0457">Lysine biosynthesis</keyword>
<dbReference type="FunFam" id="3.40.1160.10:FF:000002">
    <property type="entry name" value="Aspartokinase"/>
    <property type="match status" value="1"/>
</dbReference>
<dbReference type="GO" id="GO:0005829">
    <property type="term" value="C:cytosol"/>
    <property type="evidence" value="ECO:0007669"/>
    <property type="project" value="TreeGrafter"/>
</dbReference>
<evidence type="ECO:0000256" key="3">
    <source>
        <dbReference type="ARBA" id="ARBA00022679"/>
    </source>
</evidence>
<comment type="pathway">
    <text evidence="8">Amino-acid biosynthesis.</text>
</comment>
<evidence type="ECO:0000256" key="6">
    <source>
        <dbReference type="ARBA" id="ARBA00022840"/>
    </source>
</evidence>
<feature type="non-terminal residue" evidence="11">
    <location>
        <position position="1"/>
    </location>
</feature>
<evidence type="ECO:0000256" key="5">
    <source>
        <dbReference type="ARBA" id="ARBA00022777"/>
    </source>
</evidence>
<evidence type="ECO:0000313" key="11">
    <source>
        <dbReference type="EMBL" id="SVA10303.1"/>
    </source>
</evidence>
<dbReference type="PANTHER" id="PTHR21499:SF3">
    <property type="entry name" value="ASPARTOKINASE"/>
    <property type="match status" value="1"/>
</dbReference>
<dbReference type="PROSITE" id="PS00324">
    <property type="entry name" value="ASPARTOKINASE"/>
    <property type="match status" value="1"/>
</dbReference>
<dbReference type="GO" id="GO:0005524">
    <property type="term" value="F:ATP binding"/>
    <property type="evidence" value="ECO:0007669"/>
    <property type="project" value="UniProtKB-KW"/>
</dbReference>
<protein>
    <recommendedName>
        <fullName evidence="10">Aspartate/glutamate/uridylate kinase domain-containing protein</fullName>
    </recommendedName>
</protein>
<keyword evidence="4" id="KW-0547">Nucleotide-binding</keyword>
<evidence type="ECO:0000256" key="9">
    <source>
        <dbReference type="ARBA" id="ARBA00047872"/>
    </source>
</evidence>
<evidence type="ECO:0000259" key="10">
    <source>
        <dbReference type="Pfam" id="PF00696"/>
    </source>
</evidence>
<feature type="domain" description="Aspartate/glutamate/uridylate kinase" evidence="10">
    <location>
        <begin position="3"/>
        <end position="229"/>
    </location>
</feature>
<dbReference type="SUPFAM" id="SSF53633">
    <property type="entry name" value="Carbamate kinase-like"/>
    <property type="match status" value="1"/>
</dbReference>
<keyword evidence="3" id="KW-0808">Transferase</keyword>
<dbReference type="AlphaFoldDB" id="A0A381T930"/>
<dbReference type="GO" id="GO:0004072">
    <property type="term" value="F:aspartate kinase activity"/>
    <property type="evidence" value="ECO:0007669"/>
    <property type="project" value="UniProtKB-EC"/>
</dbReference>
<feature type="non-terminal residue" evidence="11">
    <location>
        <position position="254"/>
    </location>
</feature>
<keyword evidence="2" id="KW-0028">Amino-acid biosynthesis</keyword>